<dbReference type="InterPro" id="IPR000182">
    <property type="entry name" value="GNAT_dom"/>
</dbReference>
<gene>
    <name evidence="2" type="ORF">ACFOX0_14440</name>
</gene>
<name>A0ABV8KLY0_9ACTN</name>
<reference evidence="3" key="1">
    <citation type="journal article" date="2019" name="Int. J. Syst. Evol. Microbiol.">
        <title>The Global Catalogue of Microorganisms (GCM) 10K type strain sequencing project: providing services to taxonomists for standard genome sequencing and annotation.</title>
        <authorList>
            <consortium name="The Broad Institute Genomics Platform"/>
            <consortium name="The Broad Institute Genome Sequencing Center for Infectious Disease"/>
            <person name="Wu L."/>
            <person name="Ma J."/>
        </authorList>
    </citation>
    <scope>NUCLEOTIDE SEQUENCE [LARGE SCALE GENOMIC DNA]</scope>
    <source>
        <strain evidence="3">2902at01</strain>
    </source>
</reference>
<proteinExistence type="predicted"/>
<dbReference type="Pfam" id="PF13302">
    <property type="entry name" value="Acetyltransf_3"/>
    <property type="match status" value="1"/>
</dbReference>
<dbReference type="Pfam" id="PF13508">
    <property type="entry name" value="Acetyltransf_7"/>
    <property type="match status" value="1"/>
</dbReference>
<dbReference type="PROSITE" id="PS51186">
    <property type="entry name" value="GNAT"/>
    <property type="match status" value="2"/>
</dbReference>
<feature type="domain" description="N-acetyltransferase" evidence="1">
    <location>
        <begin position="200"/>
        <end position="373"/>
    </location>
</feature>
<keyword evidence="3" id="KW-1185">Reference proteome</keyword>
<protein>
    <submittedName>
        <fullName evidence="2">GNAT family N-acetyltransferase</fullName>
        <ecNumber evidence="2">2.3.1.-</ecNumber>
    </submittedName>
</protein>
<dbReference type="PANTHER" id="PTHR43441:SF11">
    <property type="entry name" value="RIBOSOMAL-PROTEIN-SERINE ACETYLTRANSFERASE"/>
    <property type="match status" value="1"/>
</dbReference>
<dbReference type="GO" id="GO:0016746">
    <property type="term" value="F:acyltransferase activity"/>
    <property type="evidence" value="ECO:0007669"/>
    <property type="project" value="UniProtKB-KW"/>
</dbReference>
<feature type="domain" description="N-acetyltransferase" evidence="1">
    <location>
        <begin position="25"/>
        <end position="192"/>
    </location>
</feature>
<keyword evidence="2" id="KW-0808">Transferase</keyword>
<dbReference type="EMBL" id="JBHSBN010000008">
    <property type="protein sequence ID" value="MFC4107121.1"/>
    <property type="molecule type" value="Genomic_DNA"/>
</dbReference>
<accession>A0ABV8KLY0</accession>
<dbReference type="SUPFAM" id="SSF55729">
    <property type="entry name" value="Acyl-CoA N-acyltransferases (Nat)"/>
    <property type="match status" value="2"/>
</dbReference>
<evidence type="ECO:0000313" key="2">
    <source>
        <dbReference type="EMBL" id="MFC4107121.1"/>
    </source>
</evidence>
<dbReference type="Gene3D" id="3.40.630.30">
    <property type="match status" value="2"/>
</dbReference>
<dbReference type="InterPro" id="IPR051908">
    <property type="entry name" value="Ribosomal_N-acetyltransferase"/>
</dbReference>
<dbReference type="EC" id="2.3.1.-" evidence="2"/>
<comment type="caution">
    <text evidence="2">The sequence shown here is derived from an EMBL/GenBank/DDBJ whole genome shotgun (WGS) entry which is preliminary data.</text>
</comment>
<organism evidence="2 3">
    <name type="scientific">Micromonospora zhanjiangensis</name>
    <dbReference type="NCBI Taxonomy" id="1522057"/>
    <lineage>
        <taxon>Bacteria</taxon>
        <taxon>Bacillati</taxon>
        <taxon>Actinomycetota</taxon>
        <taxon>Actinomycetes</taxon>
        <taxon>Micromonosporales</taxon>
        <taxon>Micromonosporaceae</taxon>
        <taxon>Micromonospora</taxon>
    </lineage>
</organism>
<dbReference type="RefSeq" id="WP_377545690.1">
    <property type="nucleotide sequence ID" value="NZ_JBHSBN010000008.1"/>
</dbReference>
<dbReference type="InterPro" id="IPR016181">
    <property type="entry name" value="Acyl_CoA_acyltransferase"/>
</dbReference>
<evidence type="ECO:0000259" key="1">
    <source>
        <dbReference type="PROSITE" id="PS51186"/>
    </source>
</evidence>
<keyword evidence="2" id="KW-0012">Acyltransferase</keyword>
<dbReference type="Proteomes" id="UP001595868">
    <property type="component" value="Unassembled WGS sequence"/>
</dbReference>
<dbReference type="CDD" id="cd04301">
    <property type="entry name" value="NAT_SF"/>
    <property type="match status" value="1"/>
</dbReference>
<sequence>MSAPGPDADVPPVPLVAYPIVTRRLVLRPVAPSDVDDVWAYQRHPEVARFMPWEARERHESATAVAGMVVEDQLVEEGDCLCLAVVWPQVDRMVGHVELVWCSQEHRQGEIGFAFNPEFHGRGLATEAATAILRLGFEHFGLHRIVGRCNARNRPSARLMERLGMRLEGHLRGNMLFKGEWKEELVYAMTAPEWRARQQLTSRLATHADLPVLLALIDAAIGELQRGFLDEAQIASSRTIMGVDTQLIDDGTYYVVESAGRIVGCGGWSRRATLYGGDHSPGRDPARLDPATDPAKVRAMYTHPEATRRGVGRLILARCEAAAAAEGFTTLELMATLSGRPLYEAAGFVPVEHVEDATGGTPVPLIRMRKPIVPA</sequence>
<evidence type="ECO:0000313" key="3">
    <source>
        <dbReference type="Proteomes" id="UP001595868"/>
    </source>
</evidence>
<dbReference type="PANTHER" id="PTHR43441">
    <property type="entry name" value="RIBOSOMAL-PROTEIN-SERINE ACETYLTRANSFERASE"/>
    <property type="match status" value="1"/>
</dbReference>